<evidence type="ECO:0000256" key="4">
    <source>
        <dbReference type="ARBA" id="ARBA00023242"/>
    </source>
</evidence>
<proteinExistence type="predicted"/>
<dbReference type="InterPro" id="IPR048800">
    <property type="entry name" value="Cac1-like_C"/>
</dbReference>
<keyword evidence="9" id="KW-1185">Reference proteome</keyword>
<dbReference type="InterPro" id="IPR022043">
    <property type="entry name" value="CAF1A_DD"/>
</dbReference>
<comment type="subcellular location">
    <subcellularLocation>
        <location evidence="1">Nucleus</location>
    </subcellularLocation>
</comment>
<feature type="domain" description="Chromatin assembly factor 1 subunit Cac1-like C-terminal" evidence="7">
    <location>
        <begin position="243"/>
        <end position="297"/>
    </location>
</feature>
<dbReference type="PANTHER" id="PTHR15272:SF0">
    <property type="entry name" value="CHROMATIN ASSEMBLY FACTOR 1 SUBUNIT A"/>
    <property type="match status" value="1"/>
</dbReference>
<evidence type="ECO:0000256" key="2">
    <source>
        <dbReference type="ARBA" id="ARBA00022763"/>
    </source>
</evidence>
<dbReference type="Pfam" id="PF21796">
    <property type="entry name" value="Cac1_C"/>
    <property type="match status" value="1"/>
</dbReference>
<evidence type="ECO:0000256" key="1">
    <source>
        <dbReference type="ARBA" id="ARBA00004123"/>
    </source>
</evidence>
<evidence type="ECO:0000256" key="5">
    <source>
        <dbReference type="SAM" id="MobiDB-lite"/>
    </source>
</evidence>
<dbReference type="PANTHER" id="PTHR15272">
    <property type="entry name" value="CHROMATIN ASSEMBLY FACTOR 1 SUBUNIT A CAF-1 SUBUNIT A"/>
    <property type="match status" value="1"/>
</dbReference>
<gene>
    <name evidence="8" type="ORF">PVAG01_05047</name>
</gene>
<feature type="region of interest" description="Disordered" evidence="5">
    <location>
        <begin position="73"/>
        <end position="134"/>
    </location>
</feature>
<sequence length="300" mass="33640">MAEVLGQVNRPIDLTTDSHNNHIKRRTELLQKIPLKYLKFQEDVRPPYHGTYTSRPISSIASLARDFKRRDLPSTDYDYDSEAEWVEDEGDEDAEDCLNSDGEEEEEGDDLEDLDGFLDDENDEGLGPRKMATLGDLEPISTGLCWEDRKEQNTNIQMMPYRMEFLLEGPIKTIDPFSTEYWASTGSNMDPPRLPLHAIKGTSIFHNSPKSVKPFFGNGSQLPPTVAASQATKPVKLITADALDDFKRAVVGSNLTKVGLIEVLKKEFPKQTGAAIKGTLEMVAERVGDKHANKKWALIE</sequence>
<organism evidence="8 9">
    <name type="scientific">Phlyctema vagabunda</name>
    <dbReference type="NCBI Taxonomy" id="108571"/>
    <lineage>
        <taxon>Eukaryota</taxon>
        <taxon>Fungi</taxon>
        <taxon>Dikarya</taxon>
        <taxon>Ascomycota</taxon>
        <taxon>Pezizomycotina</taxon>
        <taxon>Leotiomycetes</taxon>
        <taxon>Helotiales</taxon>
        <taxon>Dermateaceae</taxon>
        <taxon>Phlyctema</taxon>
    </lineage>
</organism>
<dbReference type="Proteomes" id="UP001629113">
    <property type="component" value="Unassembled WGS sequence"/>
</dbReference>
<comment type="caution">
    <text evidence="8">The sequence shown here is derived from an EMBL/GenBank/DDBJ whole genome shotgun (WGS) entry which is preliminary data.</text>
</comment>
<evidence type="ECO:0000313" key="8">
    <source>
        <dbReference type="EMBL" id="KAL3423300.1"/>
    </source>
</evidence>
<evidence type="ECO:0000259" key="6">
    <source>
        <dbReference type="Pfam" id="PF12253"/>
    </source>
</evidence>
<accession>A0ABR4PIY8</accession>
<protein>
    <submittedName>
        <fullName evidence="8">Chromatin assembly factor 1 subunit A</fullName>
    </submittedName>
</protein>
<dbReference type="EMBL" id="JBFCZG010000004">
    <property type="protein sequence ID" value="KAL3423300.1"/>
    <property type="molecule type" value="Genomic_DNA"/>
</dbReference>
<evidence type="ECO:0000259" key="7">
    <source>
        <dbReference type="Pfam" id="PF21796"/>
    </source>
</evidence>
<evidence type="ECO:0000313" key="9">
    <source>
        <dbReference type="Proteomes" id="UP001629113"/>
    </source>
</evidence>
<feature type="domain" description="Chromatin assembly factor 1 subunit A dimerization" evidence="6">
    <location>
        <begin position="36"/>
        <end position="112"/>
    </location>
</feature>
<keyword evidence="4" id="KW-0539">Nucleus</keyword>
<name>A0ABR4PIY8_9HELO</name>
<evidence type="ECO:0000256" key="3">
    <source>
        <dbReference type="ARBA" id="ARBA00023204"/>
    </source>
</evidence>
<keyword evidence="3" id="KW-0234">DNA repair</keyword>
<keyword evidence="2" id="KW-0227">DNA damage</keyword>
<feature type="compositionally biased region" description="Acidic residues" evidence="5">
    <location>
        <begin position="77"/>
        <end position="124"/>
    </location>
</feature>
<reference evidence="8 9" key="1">
    <citation type="submission" date="2024-06" db="EMBL/GenBank/DDBJ databases">
        <title>Complete genome of Phlyctema vagabunda strain 19-DSS-EL-015.</title>
        <authorList>
            <person name="Fiorenzani C."/>
        </authorList>
    </citation>
    <scope>NUCLEOTIDE SEQUENCE [LARGE SCALE GENOMIC DNA]</scope>
    <source>
        <strain evidence="8 9">19-DSS-EL-015</strain>
    </source>
</reference>
<dbReference type="Pfam" id="PF12253">
    <property type="entry name" value="CAF1A_dimeriz"/>
    <property type="match status" value="1"/>
</dbReference>